<dbReference type="GO" id="GO:0006572">
    <property type="term" value="P:L-tyrosine catabolic process"/>
    <property type="evidence" value="ECO:0007669"/>
    <property type="project" value="TreeGrafter"/>
</dbReference>
<sequence length="409" mass="44993">MENKLANWGFKNQKEPSPTIRDVLEILKRNLKNEQRLVIHLGHGDPSPYPSFRTTPVVENALCTAVKSALFNGYAPSAGIPVARRAVAEHLSKDLPYNLSEDDIFLTAGANHAIEVLLTVLARPGANILLPKPGYPFYEANAGFSNLEVRHFDLLPDKGWEVDLKGVEKLADDNTIAMVIINPGNPCGNVFTIEHMQKIAETAERIGVVLIADEIYNHLVYGCNQFVPMGSIAPVLTLGSISKRWLVPGLRLGWIAVTDPNGGLKKSGLVECIHSYLNVAADPATPIQGALPEILENTTNDFFLKTNRTLREVVDVCYDKLSEIPALKCLHKPEGAMSTMVKINLSLLEDVEDDMDFALKLASEESVLVLPGSVVGLKNWLRLSFAVELTNLQEGLERIKAFCSRHSKK</sequence>
<proteinExistence type="inferred from homology"/>
<evidence type="ECO:0000256" key="5">
    <source>
        <dbReference type="PIRSR" id="PIRSR000517-1"/>
    </source>
</evidence>
<keyword evidence="8" id="KW-1185">Reference proteome</keyword>
<evidence type="ECO:0000313" key="7">
    <source>
        <dbReference type="EMBL" id="GER43167.1"/>
    </source>
</evidence>
<dbReference type="PIRSF" id="PIRSF000517">
    <property type="entry name" value="Tyr_transaminase"/>
    <property type="match status" value="1"/>
</dbReference>
<dbReference type="Pfam" id="PF00155">
    <property type="entry name" value="Aminotran_1_2"/>
    <property type="match status" value="1"/>
</dbReference>
<name>A0A5A7QFH4_STRAF</name>
<dbReference type="Gene3D" id="3.90.1150.10">
    <property type="entry name" value="Aspartate Aminotransferase, domain 1"/>
    <property type="match status" value="1"/>
</dbReference>
<accession>A0A5A7QFH4</accession>
<dbReference type="InterPro" id="IPR015422">
    <property type="entry name" value="PyrdxlP-dep_Trfase_small"/>
</dbReference>
<reference evidence="8" key="1">
    <citation type="journal article" date="2019" name="Curr. Biol.">
        <title>Genome Sequence of Striga asiatica Provides Insight into the Evolution of Plant Parasitism.</title>
        <authorList>
            <person name="Yoshida S."/>
            <person name="Kim S."/>
            <person name="Wafula E.K."/>
            <person name="Tanskanen J."/>
            <person name="Kim Y.M."/>
            <person name="Honaas L."/>
            <person name="Yang Z."/>
            <person name="Spallek T."/>
            <person name="Conn C.E."/>
            <person name="Ichihashi Y."/>
            <person name="Cheong K."/>
            <person name="Cui S."/>
            <person name="Der J.P."/>
            <person name="Gundlach H."/>
            <person name="Jiao Y."/>
            <person name="Hori C."/>
            <person name="Ishida J.K."/>
            <person name="Kasahara H."/>
            <person name="Kiba T."/>
            <person name="Kim M.S."/>
            <person name="Koo N."/>
            <person name="Laohavisit A."/>
            <person name="Lee Y.H."/>
            <person name="Lumba S."/>
            <person name="McCourt P."/>
            <person name="Mortimer J.C."/>
            <person name="Mutuku J.M."/>
            <person name="Nomura T."/>
            <person name="Sasaki-Sekimoto Y."/>
            <person name="Seto Y."/>
            <person name="Wang Y."/>
            <person name="Wakatake T."/>
            <person name="Sakakibara H."/>
            <person name="Demura T."/>
            <person name="Yamaguchi S."/>
            <person name="Yoneyama K."/>
            <person name="Manabe R.I."/>
            <person name="Nelson D.C."/>
            <person name="Schulman A.H."/>
            <person name="Timko M.P."/>
            <person name="dePamphilis C.W."/>
            <person name="Choi D."/>
            <person name="Shirasu K."/>
        </authorList>
    </citation>
    <scope>NUCLEOTIDE SEQUENCE [LARGE SCALE GENOMIC DNA]</scope>
    <source>
        <strain evidence="8">cv. UVA1</strain>
    </source>
</reference>
<keyword evidence="7" id="KW-0808">Transferase</keyword>
<dbReference type="InterPro" id="IPR005958">
    <property type="entry name" value="TyrNic_aminoTrfase"/>
</dbReference>
<dbReference type="PANTHER" id="PTHR45744">
    <property type="entry name" value="TYROSINE AMINOTRANSFERASE"/>
    <property type="match status" value="1"/>
</dbReference>
<evidence type="ECO:0000259" key="6">
    <source>
        <dbReference type="Pfam" id="PF00155"/>
    </source>
</evidence>
<dbReference type="OrthoDB" id="7042322at2759"/>
<dbReference type="AlphaFoldDB" id="A0A5A7QFH4"/>
<comment type="similarity">
    <text evidence="2 4">Belongs to the class-I pyridoxal-phosphate-dependent aminotransferase family.</text>
</comment>
<dbReference type="InterPro" id="IPR015421">
    <property type="entry name" value="PyrdxlP-dep_Trfase_major"/>
</dbReference>
<dbReference type="InterPro" id="IPR004839">
    <property type="entry name" value="Aminotransferase_I/II_large"/>
</dbReference>
<evidence type="ECO:0000256" key="3">
    <source>
        <dbReference type="ARBA" id="ARBA00022898"/>
    </source>
</evidence>
<dbReference type="CDD" id="cd00609">
    <property type="entry name" value="AAT_like"/>
    <property type="match status" value="1"/>
</dbReference>
<dbReference type="PANTHER" id="PTHR45744:SF25">
    <property type="entry name" value="AMINOTRANSFERASE TAT2-RELATED"/>
    <property type="match status" value="1"/>
</dbReference>
<dbReference type="InterPro" id="IPR015424">
    <property type="entry name" value="PyrdxlP-dep_Trfase"/>
</dbReference>
<keyword evidence="3 4" id="KW-0663">Pyridoxal phosphate</keyword>
<evidence type="ECO:0000256" key="4">
    <source>
        <dbReference type="PIRNR" id="PIRNR000517"/>
    </source>
</evidence>
<protein>
    <submittedName>
        <fullName evidence="7">Tyrosine aminotransferase</fullName>
    </submittedName>
</protein>
<organism evidence="7 8">
    <name type="scientific">Striga asiatica</name>
    <name type="common">Asiatic witchweed</name>
    <name type="synonym">Buchnera asiatica</name>
    <dbReference type="NCBI Taxonomy" id="4170"/>
    <lineage>
        <taxon>Eukaryota</taxon>
        <taxon>Viridiplantae</taxon>
        <taxon>Streptophyta</taxon>
        <taxon>Embryophyta</taxon>
        <taxon>Tracheophyta</taxon>
        <taxon>Spermatophyta</taxon>
        <taxon>Magnoliopsida</taxon>
        <taxon>eudicotyledons</taxon>
        <taxon>Gunneridae</taxon>
        <taxon>Pentapetalae</taxon>
        <taxon>asterids</taxon>
        <taxon>lamiids</taxon>
        <taxon>Lamiales</taxon>
        <taxon>Orobanchaceae</taxon>
        <taxon>Buchnereae</taxon>
        <taxon>Striga</taxon>
    </lineage>
</organism>
<dbReference type="PROSITE" id="PS00105">
    <property type="entry name" value="AA_TRANSFER_CLASS_1"/>
    <property type="match status" value="1"/>
</dbReference>
<dbReference type="Gene3D" id="3.40.640.10">
    <property type="entry name" value="Type I PLP-dependent aspartate aminotransferase-like (Major domain)"/>
    <property type="match status" value="1"/>
</dbReference>
<feature type="modified residue" description="N6-(pyridoxal phosphate)lysine" evidence="5">
    <location>
        <position position="243"/>
    </location>
</feature>
<evidence type="ECO:0000313" key="8">
    <source>
        <dbReference type="Proteomes" id="UP000325081"/>
    </source>
</evidence>
<dbReference type="FunFam" id="3.40.640.10:FF:000048">
    <property type="entry name" value="tyrosine aminotransferase"/>
    <property type="match status" value="1"/>
</dbReference>
<feature type="domain" description="Aminotransferase class I/classII large" evidence="6">
    <location>
        <begin position="38"/>
        <end position="399"/>
    </location>
</feature>
<dbReference type="InterPro" id="IPR004838">
    <property type="entry name" value="NHTrfase_class1_PyrdxlP-BS"/>
</dbReference>
<dbReference type="SUPFAM" id="SSF53383">
    <property type="entry name" value="PLP-dependent transferases"/>
    <property type="match status" value="1"/>
</dbReference>
<dbReference type="NCBIfam" id="TIGR01265">
    <property type="entry name" value="tyr_nico_aTase"/>
    <property type="match status" value="1"/>
</dbReference>
<dbReference type="GO" id="GO:0030170">
    <property type="term" value="F:pyridoxal phosphate binding"/>
    <property type="evidence" value="ECO:0007669"/>
    <property type="project" value="InterPro"/>
</dbReference>
<dbReference type="Proteomes" id="UP000325081">
    <property type="component" value="Unassembled WGS sequence"/>
</dbReference>
<comment type="caution">
    <text evidence="7">The sequence shown here is derived from an EMBL/GenBank/DDBJ whole genome shotgun (WGS) entry which is preliminary data.</text>
</comment>
<evidence type="ECO:0000256" key="2">
    <source>
        <dbReference type="ARBA" id="ARBA00007441"/>
    </source>
</evidence>
<gene>
    <name evidence="7" type="ORF">STAS_20003</name>
</gene>
<evidence type="ECO:0000256" key="1">
    <source>
        <dbReference type="ARBA" id="ARBA00001933"/>
    </source>
</evidence>
<dbReference type="EMBL" id="BKCP01006515">
    <property type="protein sequence ID" value="GER43167.1"/>
    <property type="molecule type" value="Genomic_DNA"/>
</dbReference>
<comment type="cofactor">
    <cofactor evidence="1 4 5">
        <name>pyridoxal 5'-phosphate</name>
        <dbReference type="ChEBI" id="CHEBI:597326"/>
    </cofactor>
</comment>
<keyword evidence="7" id="KW-0032">Aminotransferase</keyword>
<dbReference type="GO" id="GO:0004838">
    <property type="term" value="F:L-tyrosine-2-oxoglutarate transaminase activity"/>
    <property type="evidence" value="ECO:0007669"/>
    <property type="project" value="TreeGrafter"/>
</dbReference>